<feature type="compositionally biased region" description="Basic and acidic residues" evidence="1">
    <location>
        <begin position="525"/>
        <end position="536"/>
    </location>
</feature>
<accession>A0A6D2KNR8</accession>
<comment type="caution">
    <text evidence="3">The sequence shown here is derived from an EMBL/GenBank/DDBJ whole genome shotgun (WGS) entry which is preliminary data.</text>
</comment>
<evidence type="ECO:0000256" key="1">
    <source>
        <dbReference type="SAM" id="MobiDB-lite"/>
    </source>
</evidence>
<feature type="compositionally biased region" description="Polar residues" evidence="1">
    <location>
        <begin position="514"/>
        <end position="524"/>
    </location>
</feature>
<dbReference type="SUPFAM" id="SSF56672">
    <property type="entry name" value="DNA/RNA polymerases"/>
    <property type="match status" value="1"/>
</dbReference>
<dbReference type="Pfam" id="PF07727">
    <property type="entry name" value="RVT_2"/>
    <property type="match status" value="1"/>
</dbReference>
<dbReference type="PANTHER" id="PTHR11439">
    <property type="entry name" value="GAG-POL-RELATED RETROTRANSPOSON"/>
    <property type="match status" value="1"/>
</dbReference>
<keyword evidence="4" id="KW-1185">Reference proteome</keyword>
<protein>
    <recommendedName>
        <fullName evidence="2">Reverse transcriptase Ty1/copia-type domain-containing protein</fullName>
    </recommendedName>
</protein>
<dbReference type="EMBL" id="CACVBM020001540">
    <property type="protein sequence ID" value="CAA7053588.1"/>
    <property type="molecule type" value="Genomic_DNA"/>
</dbReference>
<reference evidence="3" key="1">
    <citation type="submission" date="2020-01" db="EMBL/GenBank/DDBJ databases">
        <authorList>
            <person name="Mishra B."/>
        </authorList>
    </citation>
    <scope>NUCLEOTIDE SEQUENCE [LARGE SCALE GENOMIC DNA]</scope>
</reference>
<dbReference type="AlphaFoldDB" id="A0A6D2KNR8"/>
<organism evidence="3 4">
    <name type="scientific">Microthlaspi erraticum</name>
    <dbReference type="NCBI Taxonomy" id="1685480"/>
    <lineage>
        <taxon>Eukaryota</taxon>
        <taxon>Viridiplantae</taxon>
        <taxon>Streptophyta</taxon>
        <taxon>Embryophyta</taxon>
        <taxon>Tracheophyta</taxon>
        <taxon>Spermatophyta</taxon>
        <taxon>Magnoliopsida</taxon>
        <taxon>eudicotyledons</taxon>
        <taxon>Gunneridae</taxon>
        <taxon>Pentapetalae</taxon>
        <taxon>rosids</taxon>
        <taxon>malvids</taxon>
        <taxon>Brassicales</taxon>
        <taxon>Brassicaceae</taxon>
        <taxon>Coluteocarpeae</taxon>
        <taxon>Microthlaspi</taxon>
    </lineage>
</organism>
<dbReference type="PANTHER" id="PTHR11439:SF524">
    <property type="entry name" value="RNA-DIRECTED DNA POLYMERASE, PROTEIN KINASE RLK-PELLE-DLSV FAMILY"/>
    <property type="match status" value="1"/>
</dbReference>
<evidence type="ECO:0000313" key="3">
    <source>
        <dbReference type="EMBL" id="CAA7053588.1"/>
    </source>
</evidence>
<dbReference type="Proteomes" id="UP000467841">
    <property type="component" value="Unassembled WGS sequence"/>
</dbReference>
<feature type="domain" description="Reverse transcriptase Ty1/copia-type" evidence="2">
    <location>
        <begin position="3"/>
        <end position="244"/>
    </location>
</feature>
<gene>
    <name evidence="3" type="ORF">MERR_LOCUS40824</name>
</gene>
<dbReference type="InterPro" id="IPR043502">
    <property type="entry name" value="DNA/RNA_pol_sf"/>
</dbReference>
<evidence type="ECO:0000259" key="2">
    <source>
        <dbReference type="Pfam" id="PF07727"/>
    </source>
</evidence>
<feature type="region of interest" description="Disordered" evidence="1">
    <location>
        <begin position="499"/>
        <end position="536"/>
    </location>
</feature>
<name>A0A6D2KNR8_9BRAS</name>
<dbReference type="InterPro" id="IPR013103">
    <property type="entry name" value="RVT_2"/>
</dbReference>
<proteinExistence type="predicted"/>
<evidence type="ECO:0000313" key="4">
    <source>
        <dbReference type="Proteomes" id="UP000467841"/>
    </source>
</evidence>
<dbReference type="CDD" id="cd09272">
    <property type="entry name" value="RNase_HI_RT_Ty1"/>
    <property type="match status" value="1"/>
</dbReference>
<dbReference type="OrthoDB" id="1931513at2759"/>
<sequence>MLHTWSLVPRTEDMNVLSSNWVFTPKMKPNGELNKLKARLVAKGFEQEEGLDYLETYSHVIRTATIRMILDVATAKDWPIKQLDVSSAFLHGELKEPVFMFQPAGFEDPKKPDHVCKLTKALYGLKQAPRAWFDTFSNYIIDYGFVCSKADPSLFTYYKDGRSMALLLYVDDMLLTGSDSALLQDLLDCLNKRFSMKDLGKPHYFLGVEIESYDGGMFLHQTAYAKDILHHAAMSDCKLMPTPLPLELDTLSQEPFPEPTYFRSLAGKLQYLTITRPDIQYAVNFVCQRMHLPTVSDFLLVKRILRYVKGTLHMGLHIKKDREMRLHAFCDSDYAGCKDTRRSTTGFCTMLGSNLISWSAKRQQTVSKSSTEAEYRALTATAQEIMWLSYLLRDLRVEQPEATILKCDNLSAVYLSTNPALHSRSKHFDTDFHYIREQVALGMIETQHVPAVQQLADIFTKSLPRKAFLELRDKLGVAGPPTQSLRGNVGECVSLGHDVGKAQDGENPKLSLKPQVTTNSATDTLNERKKEEKMLKDNRFEALLSLPNDS</sequence>